<comment type="subcellular location">
    <subcellularLocation>
        <location evidence="1">Cytoplasm</location>
        <location evidence="1">Cytoskeleton</location>
        <location evidence="1">Cilium basal body</location>
    </subcellularLocation>
</comment>
<dbReference type="GO" id="GO:0060271">
    <property type="term" value="P:cilium assembly"/>
    <property type="evidence" value="ECO:0007669"/>
    <property type="project" value="TreeGrafter"/>
</dbReference>
<evidence type="ECO:0000313" key="12">
    <source>
        <dbReference type="WBParaSite" id="SMUV_0000137101-mRNA-1"/>
    </source>
</evidence>
<protein>
    <submittedName>
        <fullName evidence="12">TPR_REGION domain-containing protein</fullName>
    </submittedName>
</protein>
<keyword evidence="8" id="KW-0966">Cell projection</keyword>
<dbReference type="STRING" id="451379.A0A0N5AB45"/>
<evidence type="ECO:0000256" key="4">
    <source>
        <dbReference type="ARBA" id="ARBA00022737"/>
    </source>
</evidence>
<keyword evidence="7" id="KW-0206">Cytoskeleton</keyword>
<evidence type="ECO:0000256" key="2">
    <source>
        <dbReference type="ARBA" id="ARBA00022490"/>
    </source>
</evidence>
<dbReference type="GO" id="GO:0005929">
    <property type="term" value="C:cilium"/>
    <property type="evidence" value="ECO:0007669"/>
    <property type="project" value="TreeGrafter"/>
</dbReference>
<keyword evidence="6" id="KW-0969">Cilium</keyword>
<sequence length="662" mass="75521">MVWALEKISTIEERKLLFGHIALILRYYDAAEANFLDSSQPVNALNVICDQMRRDLMQWKRALELAERLDPKQLSFIALEYAQQLAFIGNYTEALTHYENAQISVDDNDQQIKKILEHNRICQAGIAKTCILSGDIRRGLQVAMGLEDRDAIKDCATVLLKMKQYVEAGELYEAGQFYTYAASAYLQAKNWAQVSHLLPKVRSPKIHSQYAKIMESEKKYKQAALAYKNARDYTNLVRILLNNLNMANEAIKVVKESKSIEGAKQIASFFGKSGDQTSAIQFLVISHCYQEAFQLAVNTHQMEVYATAIQDSDSEDLFLQVAEYYLKIKDTKAAGKYFYKAGNYWRALDNLEFNGEDPESVELIINSAVETKDPELCRRVINFLVGDLDGIPKDPKYLFRYYVAMDMKDEAAATAVIIALDTKNRGSYRQAHQCLFQMHQDLLHKGIRVPYEMDNILMLLHSYTIVKSLIRRNEHMRAARMLSRVANNISKFPESEISILTAAAIQCAKVGLKKSAFNYATQIIRPDKRRKIDEKYKKKIETIVRQVKVDKSAIDEGDLKSDCPYCGKPTPETELVCGHCKNQIPYCIITGRHVTSSDLALCPSCHFPGFYSEFQRLLNNHENCPMCFGSIQNVTLENANEFFHKSKDANGQKIDTYFQNEL</sequence>
<keyword evidence="5" id="KW-0970">Cilium biogenesis/degradation</keyword>
<accession>A0A0N5AB45</accession>
<dbReference type="PANTHER" id="PTHR14920:SF0">
    <property type="entry name" value="WD REPEAT DOMAIN 19"/>
    <property type="match status" value="1"/>
</dbReference>
<dbReference type="GO" id="GO:0035721">
    <property type="term" value="P:intraciliary retrograde transport"/>
    <property type="evidence" value="ECO:0007669"/>
    <property type="project" value="InterPro"/>
</dbReference>
<reference evidence="12" key="1">
    <citation type="submission" date="2017-02" db="UniProtKB">
        <authorList>
            <consortium name="WormBaseParasite"/>
        </authorList>
    </citation>
    <scope>IDENTIFICATION</scope>
</reference>
<evidence type="ECO:0000256" key="6">
    <source>
        <dbReference type="ARBA" id="ARBA00023069"/>
    </source>
</evidence>
<evidence type="ECO:0000313" key="11">
    <source>
        <dbReference type="Proteomes" id="UP000046393"/>
    </source>
</evidence>
<dbReference type="Gene3D" id="1.25.40.470">
    <property type="match status" value="1"/>
</dbReference>
<proteinExistence type="predicted"/>
<evidence type="ECO:0000256" key="5">
    <source>
        <dbReference type="ARBA" id="ARBA00022794"/>
    </source>
</evidence>
<organism evidence="11 12">
    <name type="scientific">Syphacia muris</name>
    <dbReference type="NCBI Taxonomy" id="451379"/>
    <lineage>
        <taxon>Eukaryota</taxon>
        <taxon>Metazoa</taxon>
        <taxon>Ecdysozoa</taxon>
        <taxon>Nematoda</taxon>
        <taxon>Chromadorea</taxon>
        <taxon>Rhabditida</taxon>
        <taxon>Spirurina</taxon>
        <taxon>Oxyuridomorpha</taxon>
        <taxon>Oxyuroidea</taxon>
        <taxon>Oxyuridae</taxon>
        <taxon>Syphacia</taxon>
    </lineage>
</organism>
<name>A0A0N5AB45_9BILA</name>
<feature type="domain" description="IFT121-like zinc finger" evidence="9">
    <location>
        <begin position="585"/>
        <end position="627"/>
    </location>
</feature>
<dbReference type="Pfam" id="PF24762">
    <property type="entry name" value="TPR_IF140-IFT172"/>
    <property type="match status" value="1"/>
</dbReference>
<evidence type="ECO:0000256" key="1">
    <source>
        <dbReference type="ARBA" id="ARBA00004120"/>
    </source>
</evidence>
<evidence type="ECO:0000256" key="7">
    <source>
        <dbReference type="ARBA" id="ARBA00023212"/>
    </source>
</evidence>
<dbReference type="PANTHER" id="PTHR14920">
    <property type="entry name" value="OSMOTIC AVOIDANCE ABNORMAL PROTEIN 1/WD REPEAT MEMBRANE PROTEIN"/>
    <property type="match status" value="1"/>
</dbReference>
<keyword evidence="2" id="KW-0963">Cytoplasm</keyword>
<dbReference type="AlphaFoldDB" id="A0A0N5AB45"/>
<keyword evidence="3" id="KW-0853">WD repeat</keyword>
<dbReference type="InterPro" id="IPR040379">
    <property type="entry name" value="WDR19/dyf-2"/>
</dbReference>
<dbReference type="InterPro" id="IPR056170">
    <property type="entry name" value="Znf_IFT121-like"/>
</dbReference>
<evidence type="ECO:0000256" key="3">
    <source>
        <dbReference type="ARBA" id="ARBA00022574"/>
    </source>
</evidence>
<dbReference type="Proteomes" id="UP000046393">
    <property type="component" value="Unplaced"/>
</dbReference>
<dbReference type="WBParaSite" id="SMUV_0000137101-mRNA-1">
    <property type="protein sequence ID" value="SMUV_0000137101-mRNA-1"/>
    <property type="gene ID" value="SMUV_0000137101"/>
</dbReference>
<dbReference type="Pfam" id="PF23145">
    <property type="entry name" value="Zf_2nd_IFT121"/>
    <property type="match status" value="1"/>
</dbReference>
<evidence type="ECO:0000259" key="10">
    <source>
        <dbReference type="Pfam" id="PF24762"/>
    </source>
</evidence>
<keyword evidence="11" id="KW-1185">Reference proteome</keyword>
<feature type="domain" description="IF140/IFT172/WDR19 TPR" evidence="10">
    <location>
        <begin position="149"/>
        <end position="385"/>
    </location>
</feature>
<dbReference type="GO" id="GO:0030991">
    <property type="term" value="C:intraciliary transport particle A"/>
    <property type="evidence" value="ECO:0007669"/>
    <property type="project" value="TreeGrafter"/>
</dbReference>
<evidence type="ECO:0000256" key="8">
    <source>
        <dbReference type="ARBA" id="ARBA00023273"/>
    </source>
</evidence>
<evidence type="ECO:0000259" key="9">
    <source>
        <dbReference type="Pfam" id="PF23145"/>
    </source>
</evidence>
<keyword evidence="4" id="KW-0677">Repeat</keyword>
<dbReference type="InterPro" id="IPR056168">
    <property type="entry name" value="TPR_IF140/IFT172/WDR19"/>
</dbReference>